<feature type="binding site" evidence="2">
    <location>
        <position position="198"/>
    </location>
    <ligand>
        <name>S-adenosyl-L-methionine</name>
        <dbReference type="ChEBI" id="CHEBI:59789"/>
    </ligand>
</feature>
<dbReference type="PIRSF" id="PIRSF018249">
    <property type="entry name" value="MyrA_prd"/>
    <property type="match status" value="1"/>
</dbReference>
<dbReference type="GO" id="GO:0008168">
    <property type="term" value="F:methyltransferase activity"/>
    <property type="evidence" value="ECO:0007669"/>
    <property type="project" value="UniProtKB-KW"/>
</dbReference>
<feature type="domain" description="23S rRNA (guanine(745)-N(1))-methyltransferase N-terminal" evidence="4">
    <location>
        <begin position="17"/>
        <end position="51"/>
    </location>
</feature>
<keyword evidence="5" id="KW-0489">Methyltransferase</keyword>
<feature type="binding site" evidence="2">
    <location>
        <begin position="110"/>
        <end position="111"/>
    </location>
    <ligand>
        <name>S-adenosyl-L-methionine</name>
        <dbReference type="ChEBI" id="CHEBI:59789"/>
    </ligand>
</feature>
<sequence length="287" mass="30826">MPRPAPAALLPWLDVLLCPHCRERVELSERTLRCPQGHSFDLARAGYVSLLTGTSPTSGDDDDMARARDAFLATGAYAPLQQLIAELAGQVLPAADPGDSSRVLDIGCGTGYYLGGVLDRVPSAQGLGVDTAPRALRFAARAHERAAAAGWDVFSPFPLADGAVDLVMDVFAPRNPAEFARVLNPAGHLLVVRPATDHLAELRESVPGMVQLDPRKEERLHDVLYPLFTTADTQDLRLSLELDEAMVRDLVAMTPSARHVDLSTLAGSGDGSRAVTVSVRASLHRRR</sequence>
<feature type="binding site" evidence="1">
    <location>
        <position position="34"/>
    </location>
    <ligand>
        <name>Zn(2+)</name>
        <dbReference type="ChEBI" id="CHEBI:29105"/>
    </ligand>
</feature>
<organism evidence="5 6">
    <name type="scientific">Brachybacterium ginsengisoli</name>
    <dbReference type="NCBI Taxonomy" id="1331682"/>
    <lineage>
        <taxon>Bacteria</taxon>
        <taxon>Bacillati</taxon>
        <taxon>Actinomycetota</taxon>
        <taxon>Actinomycetes</taxon>
        <taxon>Micrococcales</taxon>
        <taxon>Dermabacteraceae</taxon>
        <taxon>Brachybacterium</taxon>
    </lineage>
</organism>
<dbReference type="CDD" id="cd02440">
    <property type="entry name" value="AdoMet_MTases"/>
    <property type="match status" value="1"/>
</dbReference>
<evidence type="ECO:0000313" key="5">
    <source>
        <dbReference type="EMBL" id="ATG55471.1"/>
    </source>
</evidence>
<evidence type="ECO:0000256" key="1">
    <source>
        <dbReference type="PIRSR" id="PIRSR018249-1"/>
    </source>
</evidence>
<dbReference type="SUPFAM" id="SSF53335">
    <property type="entry name" value="S-adenosyl-L-methionine-dependent methyltransferases"/>
    <property type="match status" value="1"/>
</dbReference>
<name>A0A291GZ20_9MICO</name>
<dbReference type="Gene3D" id="3.40.50.150">
    <property type="entry name" value="Vaccinia Virus protein VP39"/>
    <property type="match status" value="1"/>
</dbReference>
<evidence type="ECO:0000259" key="4">
    <source>
        <dbReference type="Pfam" id="PF21302"/>
    </source>
</evidence>
<dbReference type="KEGG" id="bgg:CFK41_12345"/>
<keyword evidence="2" id="KW-0949">S-adenosyl-L-methionine</keyword>
<keyword evidence="1" id="KW-0862">Zinc</keyword>
<feature type="binding site" evidence="1">
    <location>
        <position position="38"/>
    </location>
    <ligand>
        <name>Zn(2+)</name>
        <dbReference type="ChEBI" id="CHEBI:29105"/>
    </ligand>
</feature>
<gene>
    <name evidence="5" type="ORF">CFK41_12345</name>
</gene>
<dbReference type="Pfam" id="PF13649">
    <property type="entry name" value="Methyltransf_25"/>
    <property type="match status" value="1"/>
</dbReference>
<dbReference type="Proteomes" id="UP000217889">
    <property type="component" value="Chromosome"/>
</dbReference>
<dbReference type="PANTHER" id="PTHR42912">
    <property type="entry name" value="METHYLTRANSFERASE"/>
    <property type="match status" value="1"/>
</dbReference>
<dbReference type="InterPro" id="IPR016718">
    <property type="entry name" value="rRNA_m1G-MeTrfase_A_prd"/>
</dbReference>
<accession>A0A291GZ20</accession>
<dbReference type="InterPro" id="IPR029063">
    <property type="entry name" value="SAM-dependent_MTases_sf"/>
</dbReference>
<dbReference type="InterPro" id="IPR041698">
    <property type="entry name" value="Methyltransf_25"/>
</dbReference>
<dbReference type="AlphaFoldDB" id="A0A291GZ20"/>
<feature type="binding site" evidence="2">
    <location>
        <position position="77"/>
    </location>
    <ligand>
        <name>S-adenosyl-L-methionine</name>
        <dbReference type="ChEBI" id="CHEBI:59789"/>
    </ligand>
</feature>
<proteinExistence type="predicted"/>
<dbReference type="Pfam" id="PF21302">
    <property type="entry name" value="Zn_ribbon_RlmA"/>
    <property type="match status" value="1"/>
</dbReference>
<evidence type="ECO:0000256" key="2">
    <source>
        <dbReference type="PIRSR" id="PIRSR018249-2"/>
    </source>
</evidence>
<dbReference type="GO" id="GO:0032259">
    <property type="term" value="P:methylation"/>
    <property type="evidence" value="ECO:0007669"/>
    <property type="project" value="UniProtKB-KW"/>
</dbReference>
<reference evidence="5 6" key="1">
    <citation type="journal article" date="2014" name="Int. J. Syst. Evol. Microbiol.">
        <title>Brachybacterium ginsengisoli sp. nov., isolated from soil of a ginseng field.</title>
        <authorList>
            <person name="Hoang V.A."/>
            <person name="Kim Y.J."/>
            <person name="Nguyen N.L."/>
            <person name="Yang D.C."/>
        </authorList>
    </citation>
    <scope>NUCLEOTIDE SEQUENCE [LARGE SCALE GENOMIC DNA]</scope>
    <source>
        <strain evidence="5 6">DCY80</strain>
    </source>
</reference>
<feature type="domain" description="Methyltransferase" evidence="3">
    <location>
        <begin position="103"/>
        <end position="187"/>
    </location>
</feature>
<dbReference type="InterPro" id="IPR048647">
    <property type="entry name" value="RlmA_N"/>
</dbReference>
<protein>
    <submittedName>
        <fullName evidence="5">Methyltransferase type 11</fullName>
    </submittedName>
</protein>
<dbReference type="EMBL" id="CP023564">
    <property type="protein sequence ID" value="ATG55471.1"/>
    <property type="molecule type" value="Genomic_DNA"/>
</dbReference>
<dbReference type="RefSeq" id="WP_096799931.1">
    <property type="nucleotide sequence ID" value="NZ_CP023564.1"/>
</dbReference>
<evidence type="ECO:0000313" key="6">
    <source>
        <dbReference type="Proteomes" id="UP000217889"/>
    </source>
</evidence>
<evidence type="ECO:0000259" key="3">
    <source>
        <dbReference type="Pfam" id="PF13649"/>
    </source>
</evidence>
<dbReference type="GO" id="GO:0046872">
    <property type="term" value="F:metal ion binding"/>
    <property type="evidence" value="ECO:0007669"/>
    <property type="project" value="UniProtKB-KW"/>
</dbReference>
<keyword evidence="6" id="KW-1185">Reference proteome</keyword>
<feature type="binding site" evidence="1">
    <location>
        <position position="21"/>
    </location>
    <ligand>
        <name>Zn(2+)</name>
        <dbReference type="ChEBI" id="CHEBI:29105"/>
    </ligand>
</feature>
<dbReference type="InterPro" id="IPR050508">
    <property type="entry name" value="Methyltransf_Superfamily"/>
</dbReference>
<feature type="binding site" evidence="1">
    <location>
        <position position="18"/>
    </location>
    <ligand>
        <name>Zn(2+)</name>
        <dbReference type="ChEBI" id="CHEBI:29105"/>
    </ligand>
</feature>
<keyword evidence="5" id="KW-0808">Transferase</keyword>
<dbReference type="OrthoDB" id="108476at2"/>
<keyword evidence="1" id="KW-0479">Metal-binding</keyword>